<accession>A0AAV7GPE0</accession>
<dbReference type="EMBL" id="JAGFBR010000012">
    <property type="protein sequence ID" value="KAH0458095.1"/>
    <property type="molecule type" value="Genomic_DNA"/>
</dbReference>
<comment type="caution">
    <text evidence="2">The sequence shown here is derived from an EMBL/GenBank/DDBJ whole genome shotgun (WGS) entry which is preliminary data.</text>
</comment>
<name>A0AAV7GPE0_DENCH</name>
<protein>
    <submittedName>
        <fullName evidence="2">Uncharacterized protein</fullName>
    </submittedName>
</protein>
<gene>
    <name evidence="2" type="ORF">IEQ34_013410</name>
</gene>
<evidence type="ECO:0000313" key="3">
    <source>
        <dbReference type="Proteomes" id="UP000775213"/>
    </source>
</evidence>
<keyword evidence="3" id="KW-1185">Reference proteome</keyword>
<dbReference type="AlphaFoldDB" id="A0AAV7GPE0"/>
<sequence length="68" mass="7529">MDGRQELKGGFENGGRRRLGGLDVGYADRSWSELMARSSEPGEWRKRRALVLLELAEPEGAHEGGFLA</sequence>
<feature type="region of interest" description="Disordered" evidence="1">
    <location>
        <begin position="1"/>
        <end position="20"/>
    </location>
</feature>
<evidence type="ECO:0000256" key="1">
    <source>
        <dbReference type="SAM" id="MobiDB-lite"/>
    </source>
</evidence>
<proteinExistence type="predicted"/>
<evidence type="ECO:0000313" key="2">
    <source>
        <dbReference type="EMBL" id="KAH0458095.1"/>
    </source>
</evidence>
<reference evidence="2 3" key="1">
    <citation type="journal article" date="2021" name="Hortic Res">
        <title>Chromosome-scale assembly of the Dendrobium chrysotoxum genome enhances the understanding of orchid evolution.</title>
        <authorList>
            <person name="Zhang Y."/>
            <person name="Zhang G.Q."/>
            <person name="Zhang D."/>
            <person name="Liu X.D."/>
            <person name="Xu X.Y."/>
            <person name="Sun W.H."/>
            <person name="Yu X."/>
            <person name="Zhu X."/>
            <person name="Wang Z.W."/>
            <person name="Zhao X."/>
            <person name="Zhong W.Y."/>
            <person name="Chen H."/>
            <person name="Yin W.L."/>
            <person name="Huang T."/>
            <person name="Niu S.C."/>
            <person name="Liu Z.J."/>
        </authorList>
    </citation>
    <scope>NUCLEOTIDE SEQUENCE [LARGE SCALE GENOMIC DNA]</scope>
    <source>
        <strain evidence="2">Lindl</strain>
    </source>
</reference>
<organism evidence="2 3">
    <name type="scientific">Dendrobium chrysotoxum</name>
    <name type="common">Orchid</name>
    <dbReference type="NCBI Taxonomy" id="161865"/>
    <lineage>
        <taxon>Eukaryota</taxon>
        <taxon>Viridiplantae</taxon>
        <taxon>Streptophyta</taxon>
        <taxon>Embryophyta</taxon>
        <taxon>Tracheophyta</taxon>
        <taxon>Spermatophyta</taxon>
        <taxon>Magnoliopsida</taxon>
        <taxon>Liliopsida</taxon>
        <taxon>Asparagales</taxon>
        <taxon>Orchidaceae</taxon>
        <taxon>Epidendroideae</taxon>
        <taxon>Malaxideae</taxon>
        <taxon>Dendrobiinae</taxon>
        <taxon>Dendrobium</taxon>
    </lineage>
</organism>
<dbReference type="Proteomes" id="UP000775213">
    <property type="component" value="Unassembled WGS sequence"/>
</dbReference>